<feature type="region of interest" description="Disordered" evidence="1">
    <location>
        <begin position="66"/>
        <end position="94"/>
    </location>
</feature>
<dbReference type="RefSeq" id="WP_164694616.1">
    <property type="nucleotide sequence ID" value="NZ_JAAIKB010000004.1"/>
</dbReference>
<accession>A0A6M1LK66</accession>
<dbReference type="Proteomes" id="UP000475385">
    <property type="component" value="Unassembled WGS sequence"/>
</dbReference>
<dbReference type="EMBL" id="JAAIKB010000004">
    <property type="protein sequence ID" value="NGM20710.1"/>
    <property type="molecule type" value="Genomic_DNA"/>
</dbReference>
<evidence type="ECO:0000256" key="1">
    <source>
        <dbReference type="SAM" id="MobiDB-lite"/>
    </source>
</evidence>
<comment type="caution">
    <text evidence="2">The sequence shown here is derived from an EMBL/GenBank/DDBJ whole genome shotgun (WGS) entry which is preliminary data.</text>
</comment>
<protein>
    <submittedName>
        <fullName evidence="2">Uncharacterized protein</fullName>
    </submittedName>
</protein>
<dbReference type="AlphaFoldDB" id="A0A6M1LK66"/>
<gene>
    <name evidence="2" type="ORF">G3576_11860</name>
</gene>
<keyword evidence="3" id="KW-1185">Reference proteome</keyword>
<proteinExistence type="predicted"/>
<reference evidence="2 3" key="1">
    <citation type="submission" date="2020-03" db="EMBL/GenBank/DDBJ databases">
        <title>Roseomonas stagni sp. nov., isolated from pond water in Japan.</title>
        <authorList>
            <person name="Furuhata K."/>
            <person name="Miyamoto H."/>
            <person name="Goto K."/>
        </authorList>
    </citation>
    <scope>NUCLEOTIDE SEQUENCE [LARGE SCALE GENOMIC DNA]</scope>
    <source>
        <strain evidence="2 3">PeD5</strain>
    </source>
</reference>
<name>A0A6M1LK66_9PROT</name>
<sequence>MQSRAHAKIQTERRERALAALLDFAQDAADNGDDRDALQLDNVRRLLEAAWAPVEWQSLCAAPLEGAADERPVATSDAPQRRGGRPDVMFGKAH</sequence>
<evidence type="ECO:0000313" key="3">
    <source>
        <dbReference type="Proteomes" id="UP000475385"/>
    </source>
</evidence>
<organism evidence="2 3">
    <name type="scientific">Falsiroseomonas algicola</name>
    <dbReference type="NCBI Taxonomy" id="2716930"/>
    <lineage>
        <taxon>Bacteria</taxon>
        <taxon>Pseudomonadati</taxon>
        <taxon>Pseudomonadota</taxon>
        <taxon>Alphaproteobacteria</taxon>
        <taxon>Acetobacterales</taxon>
        <taxon>Roseomonadaceae</taxon>
        <taxon>Falsiroseomonas</taxon>
    </lineage>
</organism>
<evidence type="ECO:0000313" key="2">
    <source>
        <dbReference type="EMBL" id="NGM20710.1"/>
    </source>
</evidence>